<reference evidence="1 2" key="1">
    <citation type="journal article" date="2018" name="PLoS ONE">
        <title>The draft genome of Kipferlia bialata reveals reductive genome evolution in fornicate parasites.</title>
        <authorList>
            <person name="Tanifuji G."/>
            <person name="Takabayashi S."/>
            <person name="Kume K."/>
            <person name="Takagi M."/>
            <person name="Nakayama T."/>
            <person name="Kamikawa R."/>
            <person name="Inagaki Y."/>
            <person name="Hashimoto T."/>
        </authorList>
    </citation>
    <scope>NUCLEOTIDE SEQUENCE [LARGE SCALE GENOMIC DNA]</scope>
    <source>
        <strain evidence="1">NY0173</strain>
    </source>
</reference>
<comment type="caution">
    <text evidence="1">The sequence shown here is derived from an EMBL/GenBank/DDBJ whole genome shotgun (WGS) entry which is preliminary data.</text>
</comment>
<evidence type="ECO:0000313" key="2">
    <source>
        <dbReference type="Proteomes" id="UP000265618"/>
    </source>
</evidence>
<organism evidence="1 2">
    <name type="scientific">Kipferlia bialata</name>
    <dbReference type="NCBI Taxonomy" id="797122"/>
    <lineage>
        <taxon>Eukaryota</taxon>
        <taxon>Metamonada</taxon>
        <taxon>Carpediemonas-like organisms</taxon>
        <taxon>Kipferlia</taxon>
    </lineage>
</organism>
<dbReference type="AlphaFoldDB" id="A0A9K3D530"/>
<accession>A0A9K3D530</accession>
<keyword evidence="2" id="KW-1185">Reference proteome</keyword>
<sequence>MEHNWDAVREQCSQTESFHKYCFFNSE</sequence>
<name>A0A9K3D530_9EUKA</name>
<feature type="non-terminal residue" evidence="1">
    <location>
        <position position="1"/>
    </location>
</feature>
<gene>
    <name evidence="1" type="ORF">KIPB_010330</name>
</gene>
<proteinExistence type="predicted"/>
<dbReference type="EMBL" id="BDIP01003810">
    <property type="protein sequence ID" value="GIQ88147.1"/>
    <property type="molecule type" value="Genomic_DNA"/>
</dbReference>
<dbReference type="Proteomes" id="UP000265618">
    <property type="component" value="Unassembled WGS sequence"/>
</dbReference>
<evidence type="ECO:0000313" key="1">
    <source>
        <dbReference type="EMBL" id="GIQ88147.1"/>
    </source>
</evidence>
<protein>
    <submittedName>
        <fullName evidence="1">Uncharacterized protein</fullName>
    </submittedName>
</protein>